<name>A0A1A8T757_9GAMM</name>
<gene>
    <name evidence="3" type="ORF">MSP8886_01133</name>
</gene>
<dbReference type="OrthoDB" id="8661261at2"/>
<organism evidence="3 4">
    <name type="scientific">Marinomonas spartinae</name>
    <dbReference type="NCBI Taxonomy" id="1792290"/>
    <lineage>
        <taxon>Bacteria</taxon>
        <taxon>Pseudomonadati</taxon>
        <taxon>Pseudomonadota</taxon>
        <taxon>Gammaproteobacteria</taxon>
        <taxon>Oceanospirillales</taxon>
        <taxon>Oceanospirillaceae</taxon>
        <taxon>Marinomonas</taxon>
    </lineage>
</organism>
<proteinExistence type="predicted"/>
<keyword evidence="2 3" id="KW-0808">Transferase</keyword>
<dbReference type="Gene3D" id="3.40.50.2000">
    <property type="entry name" value="Glycogen Phosphorylase B"/>
    <property type="match status" value="1"/>
</dbReference>
<reference evidence="3 4" key="1">
    <citation type="submission" date="2016-06" db="EMBL/GenBank/DDBJ databases">
        <authorList>
            <person name="Kjaerup R.B."/>
            <person name="Dalgaard T.S."/>
            <person name="Juul-Madsen H.R."/>
        </authorList>
    </citation>
    <scope>NUCLEOTIDE SEQUENCE [LARGE SCALE GENOMIC DNA]</scope>
    <source>
        <strain evidence="3 4">CECT 8886</strain>
    </source>
</reference>
<accession>A0A1A8T757</accession>
<evidence type="ECO:0000256" key="2">
    <source>
        <dbReference type="ARBA" id="ARBA00022679"/>
    </source>
</evidence>
<dbReference type="Pfam" id="PF01075">
    <property type="entry name" value="Glyco_transf_9"/>
    <property type="match status" value="1"/>
</dbReference>
<dbReference type="SUPFAM" id="SSF53756">
    <property type="entry name" value="UDP-Glycosyltransferase/glycogen phosphorylase"/>
    <property type="match status" value="1"/>
</dbReference>
<sequence length="313" mass="35347">MNVVLLRNRPHFGAQITTIPVLCFFSEHCCQKKPLVLLSKNNVSWIYSQLPWVQECIHSKHRVDELKQLNQCENLLNLRPNNRFLMIMYKALKGGQVYDLVANDFLIELTATQYNKMRDDEYRALNYLKIFIKEESALLTALATPFQILAQSSSLQVEKTQLNLLLMPGGGAGEIKKWGIHNFIAAGNAVATQLNKTCHLHILLGPDETDEINIMTALMAESDNLSLHTNIPIKDIAQLASLCDLTIANDCGPSHIAQCLQKPYIGIYRELNPEWFLSHALSRKVVPQTGQDIKTINIESVTEHAIHLLENQP</sequence>
<dbReference type="InterPro" id="IPR002201">
    <property type="entry name" value="Glyco_trans_9"/>
</dbReference>
<evidence type="ECO:0000313" key="3">
    <source>
        <dbReference type="EMBL" id="SBS28348.1"/>
    </source>
</evidence>
<dbReference type="InterPro" id="IPR051199">
    <property type="entry name" value="LPS_LOS_Heptosyltrfase"/>
</dbReference>
<dbReference type="GO" id="GO:0008713">
    <property type="term" value="F:ADP-heptose-lipopolysaccharide heptosyltransferase activity"/>
    <property type="evidence" value="ECO:0007669"/>
    <property type="project" value="TreeGrafter"/>
</dbReference>
<dbReference type="GO" id="GO:0005829">
    <property type="term" value="C:cytosol"/>
    <property type="evidence" value="ECO:0007669"/>
    <property type="project" value="TreeGrafter"/>
</dbReference>
<protein>
    <submittedName>
        <fullName evidence="3">ADP-heptose:LPS heptosyltransferase II</fullName>
    </submittedName>
</protein>
<evidence type="ECO:0000313" key="4">
    <source>
        <dbReference type="Proteomes" id="UP000092544"/>
    </source>
</evidence>
<dbReference type="AlphaFoldDB" id="A0A1A8T757"/>
<dbReference type="EMBL" id="FLOB01000002">
    <property type="protein sequence ID" value="SBS28348.1"/>
    <property type="molecule type" value="Genomic_DNA"/>
</dbReference>
<dbReference type="PANTHER" id="PTHR30160:SF7">
    <property type="entry name" value="ADP-HEPTOSE--LPS HEPTOSYLTRANSFERASE 2"/>
    <property type="match status" value="1"/>
</dbReference>
<dbReference type="Proteomes" id="UP000092544">
    <property type="component" value="Unassembled WGS sequence"/>
</dbReference>
<dbReference type="STRING" id="1792290.MSP8886_01133"/>
<keyword evidence="1" id="KW-0328">Glycosyltransferase</keyword>
<keyword evidence="4" id="KW-1185">Reference proteome</keyword>
<dbReference type="GO" id="GO:0009244">
    <property type="term" value="P:lipopolysaccharide core region biosynthetic process"/>
    <property type="evidence" value="ECO:0007669"/>
    <property type="project" value="TreeGrafter"/>
</dbReference>
<evidence type="ECO:0000256" key="1">
    <source>
        <dbReference type="ARBA" id="ARBA00022676"/>
    </source>
</evidence>
<dbReference type="PANTHER" id="PTHR30160">
    <property type="entry name" value="TETRAACYLDISACCHARIDE 4'-KINASE-RELATED"/>
    <property type="match status" value="1"/>
</dbReference>